<feature type="region of interest" description="Disordered" evidence="1">
    <location>
        <begin position="230"/>
        <end position="251"/>
    </location>
</feature>
<proteinExistence type="predicted"/>
<keyword evidence="3" id="KW-1185">Reference proteome</keyword>
<feature type="compositionally biased region" description="Acidic residues" evidence="1">
    <location>
        <begin position="1"/>
        <end position="20"/>
    </location>
</feature>
<evidence type="ECO:0000313" key="2">
    <source>
        <dbReference type="EMBL" id="GBG32773.1"/>
    </source>
</evidence>
<sequence length="251" mass="26887">MEFEPLLEELPEEHDEDDEGVEQKLRLDLSQLSLKSLGASSVGGDDGFASWQQSKNAARRRGIRAETHPQRQSTPRRRLFEARMADQVFSSGGSGASAAPGVANNNSINNHAHVQEEVALALTPRLARSSSHMGFATSSHTSRSTGAARDNVYRFMNSRTMGRDCRETRSARSLPRETLECIAATARSVAEESLFAGARNVVAAFALGNSQSAVDLPTFAMSSPLGKMDSVREDVDEASSAGASVASSDSL</sequence>
<dbReference type="AlphaFoldDB" id="A0A2R5GVT0"/>
<feature type="region of interest" description="Disordered" evidence="1">
    <location>
        <begin position="40"/>
        <end position="77"/>
    </location>
</feature>
<organism evidence="2 3">
    <name type="scientific">Hondaea fermentalgiana</name>
    <dbReference type="NCBI Taxonomy" id="2315210"/>
    <lineage>
        <taxon>Eukaryota</taxon>
        <taxon>Sar</taxon>
        <taxon>Stramenopiles</taxon>
        <taxon>Bigyra</taxon>
        <taxon>Labyrinthulomycetes</taxon>
        <taxon>Thraustochytrida</taxon>
        <taxon>Thraustochytriidae</taxon>
        <taxon>Hondaea</taxon>
    </lineage>
</organism>
<dbReference type="InParanoid" id="A0A2R5GVT0"/>
<reference evidence="2 3" key="1">
    <citation type="submission" date="2017-12" db="EMBL/GenBank/DDBJ databases">
        <title>Sequencing, de novo assembly and annotation of complete genome of a new Thraustochytrid species, strain FCC1311.</title>
        <authorList>
            <person name="Sedici K."/>
            <person name="Godart F."/>
            <person name="Aiese Cigliano R."/>
            <person name="Sanseverino W."/>
            <person name="Barakat M."/>
            <person name="Ortet P."/>
            <person name="Marechal E."/>
            <person name="Cagnac O."/>
            <person name="Amato A."/>
        </authorList>
    </citation>
    <scope>NUCLEOTIDE SEQUENCE [LARGE SCALE GENOMIC DNA]</scope>
</reference>
<feature type="region of interest" description="Disordered" evidence="1">
    <location>
        <begin position="1"/>
        <end position="22"/>
    </location>
</feature>
<evidence type="ECO:0000313" key="3">
    <source>
        <dbReference type="Proteomes" id="UP000241890"/>
    </source>
</evidence>
<dbReference type="Proteomes" id="UP000241890">
    <property type="component" value="Unassembled WGS sequence"/>
</dbReference>
<gene>
    <name evidence="2" type="ORF">FCC1311_089982</name>
</gene>
<feature type="compositionally biased region" description="Low complexity" evidence="1">
    <location>
        <begin position="238"/>
        <end position="251"/>
    </location>
</feature>
<comment type="caution">
    <text evidence="2">The sequence shown here is derived from an EMBL/GenBank/DDBJ whole genome shotgun (WGS) entry which is preliminary data.</text>
</comment>
<protein>
    <submittedName>
        <fullName evidence="2">Uncharacterized protein</fullName>
    </submittedName>
</protein>
<accession>A0A2R5GVT0</accession>
<evidence type="ECO:0000256" key="1">
    <source>
        <dbReference type="SAM" id="MobiDB-lite"/>
    </source>
</evidence>
<name>A0A2R5GVT0_9STRA</name>
<dbReference type="EMBL" id="BEYU01000129">
    <property type="protein sequence ID" value="GBG32773.1"/>
    <property type="molecule type" value="Genomic_DNA"/>
</dbReference>